<reference evidence="3" key="1">
    <citation type="journal article" date="2023" name="Int. J. Syst. Evol. Microbiol.">
        <title>&lt;i&gt;Shewanella septentrionalis&lt;/i&gt; sp. nov. and &lt;i&gt;Shewanella holmiensis&lt;/i&gt; sp. nov., isolated from Baltic Sea water and sediments.</title>
        <authorList>
            <person name="Martin-Rodriguez A.J."/>
            <person name="Thorell K."/>
            <person name="Joffre E."/>
            <person name="Jensie-Markopoulos S."/>
            <person name="Moore E.R.B."/>
            <person name="Sjoling A."/>
        </authorList>
    </citation>
    <scope>NUCLEOTIDE SEQUENCE</scope>
    <source>
        <strain evidence="3">SP1S2-7</strain>
    </source>
</reference>
<gene>
    <name evidence="3" type="ORF">NE535_16990</name>
</gene>
<keyword evidence="4" id="KW-1185">Reference proteome</keyword>
<dbReference type="InterPro" id="IPR024881">
    <property type="entry name" value="Tip"/>
</dbReference>
<comment type="caution">
    <text evidence="3">The sequence shown here is derived from an EMBL/GenBank/DDBJ whole genome shotgun (WGS) entry which is preliminary data.</text>
</comment>
<dbReference type="Gene3D" id="2.130.10.130">
    <property type="entry name" value="Integrin alpha, N-terminal"/>
    <property type="match status" value="2"/>
</dbReference>
<dbReference type="PANTHER" id="PTHR13412:SF0">
    <property type="entry name" value="T-CELL IMMUNOMODULATORY PROTEIN"/>
    <property type="match status" value="1"/>
</dbReference>
<dbReference type="InterPro" id="IPR028994">
    <property type="entry name" value="Integrin_alpha_N"/>
</dbReference>
<name>A0A9X3AXS9_9GAMM</name>
<dbReference type="Proteomes" id="UP001155546">
    <property type="component" value="Unassembled WGS sequence"/>
</dbReference>
<evidence type="ECO:0000313" key="3">
    <source>
        <dbReference type="EMBL" id="MCT7943458.1"/>
    </source>
</evidence>
<feature type="signal peptide" evidence="2">
    <location>
        <begin position="1"/>
        <end position="27"/>
    </location>
</feature>
<evidence type="ECO:0000256" key="2">
    <source>
        <dbReference type="SAM" id="SignalP"/>
    </source>
</evidence>
<dbReference type="SUPFAM" id="SSF69318">
    <property type="entry name" value="Integrin alpha N-terminal domain"/>
    <property type="match status" value="1"/>
</dbReference>
<dbReference type="EMBL" id="JAMTCD010000031">
    <property type="protein sequence ID" value="MCT7943458.1"/>
    <property type="molecule type" value="Genomic_DNA"/>
</dbReference>
<dbReference type="RefSeq" id="WP_261299790.1">
    <property type="nucleotide sequence ID" value="NZ_JAMTCD010000031.1"/>
</dbReference>
<sequence>MRLPTMVKGIIGSTVLLSALSTGVAVANEKLTFLEYTLEADIELVQPVISANIMDNEGNELVVIGVDEKYQRWLYVYGFKEDKLSLLDKQPIDPSLFRYDVYQPEEESEKLQLQKLYFLSADSLWQYQPGHPVLAAISEESTQGQINKVAPISSITLTPKADYISRGNFVKDINNDGIADIVLSDFKTLHLLLANNNPVSDLQTFTLQSLPLLPNIELTDSGAEYSQPELYFSDANFDNRDDIIKVGEGLLEVYFQKDNGQFTPNATFISVSQPISGVDWWKKRDAYGRQLDQSDLLYRKVEKIADINADGITDLVIRYTKSSGVFDRSNDYEVYLGSNKNNVLSFGRKPSSVIRADGTLTGLSFVDLNKDNQFEVVVSGFDIGVSQVVGALLSGSIDQDVYVFKMDNAFQFPKQANVTKEVELSFSLTSGQTGEPVITLGDLNGDGFKELLLSDTEKRLKIFQGQSGDSPFARSSDELAFTLPTEGSMVSVTDINHDGKEDLVVHYGRQDAKEMQRKVIVFVAQ</sequence>
<feature type="chain" id="PRO_5040850036" evidence="2">
    <location>
        <begin position="28"/>
        <end position="525"/>
    </location>
</feature>
<dbReference type="Pfam" id="PF13517">
    <property type="entry name" value="FG-GAP_3"/>
    <property type="match status" value="1"/>
</dbReference>
<organism evidence="3 4">
    <name type="scientific">Shewanella holmiensis</name>
    <dbReference type="NCBI Taxonomy" id="2952222"/>
    <lineage>
        <taxon>Bacteria</taxon>
        <taxon>Pseudomonadati</taxon>
        <taxon>Pseudomonadota</taxon>
        <taxon>Gammaproteobacteria</taxon>
        <taxon>Alteromonadales</taxon>
        <taxon>Shewanellaceae</taxon>
        <taxon>Shewanella</taxon>
    </lineage>
</organism>
<dbReference type="PANTHER" id="PTHR13412">
    <property type="entry name" value="T-CELL IMMUNOMODULATORY PROTEIN HOMOLOG"/>
    <property type="match status" value="1"/>
</dbReference>
<keyword evidence="1 2" id="KW-0732">Signal</keyword>
<evidence type="ECO:0000256" key="1">
    <source>
        <dbReference type="ARBA" id="ARBA00022729"/>
    </source>
</evidence>
<protein>
    <submittedName>
        <fullName evidence="3">VCBS repeat-containing protein</fullName>
    </submittedName>
</protein>
<proteinExistence type="predicted"/>
<dbReference type="InterPro" id="IPR013517">
    <property type="entry name" value="FG-GAP"/>
</dbReference>
<dbReference type="AlphaFoldDB" id="A0A9X3AXS9"/>
<evidence type="ECO:0000313" key="4">
    <source>
        <dbReference type="Proteomes" id="UP001155546"/>
    </source>
</evidence>
<accession>A0A9X3AXS9</accession>